<dbReference type="Proteomes" id="UP000198985">
    <property type="component" value="Unassembled WGS sequence"/>
</dbReference>
<dbReference type="AlphaFoldDB" id="A0A1H5MEQ5"/>
<organism evidence="2 3">
    <name type="scientific">Pseudomonas migulae</name>
    <dbReference type="NCBI Taxonomy" id="78543"/>
    <lineage>
        <taxon>Bacteria</taxon>
        <taxon>Pseudomonadati</taxon>
        <taxon>Pseudomonadota</taxon>
        <taxon>Gammaproteobacteria</taxon>
        <taxon>Pseudomonadales</taxon>
        <taxon>Pseudomonadaceae</taxon>
        <taxon>Pseudomonas</taxon>
    </lineage>
</organism>
<dbReference type="EMBL" id="FNTY01000002">
    <property type="protein sequence ID" value="SEE87959.1"/>
    <property type="molecule type" value="Genomic_DNA"/>
</dbReference>
<sequence length="83" mass="9020">MRPEHPANPAHGLTNLSVVGLGFILLLYRNAFVGAGLLAMEATRLGVKPSRLHRQQAGSYRCQGLVFAIGPCARNIRRIPRTA</sequence>
<reference evidence="2 3" key="1">
    <citation type="submission" date="2016-10" db="EMBL/GenBank/DDBJ databases">
        <authorList>
            <person name="de Groot N.N."/>
        </authorList>
    </citation>
    <scope>NUCLEOTIDE SEQUENCE [LARGE SCALE GENOMIC DNA]</scope>
    <source>
        <strain evidence="2 3">BS3662</strain>
    </source>
</reference>
<feature type="transmembrane region" description="Helical" evidence="1">
    <location>
        <begin position="20"/>
        <end position="40"/>
    </location>
</feature>
<evidence type="ECO:0000313" key="2">
    <source>
        <dbReference type="EMBL" id="SEE87959.1"/>
    </source>
</evidence>
<accession>A0A1H5MEQ5</accession>
<evidence type="ECO:0000313" key="3">
    <source>
        <dbReference type="Proteomes" id="UP000198985"/>
    </source>
</evidence>
<keyword evidence="1" id="KW-0472">Membrane</keyword>
<protein>
    <submittedName>
        <fullName evidence="2">Uncharacterized protein</fullName>
    </submittedName>
</protein>
<evidence type="ECO:0000256" key="1">
    <source>
        <dbReference type="SAM" id="Phobius"/>
    </source>
</evidence>
<name>A0A1H5MEQ5_9PSED</name>
<gene>
    <name evidence="2" type="ORF">SAMN04490194_4714</name>
</gene>
<keyword evidence="1" id="KW-1133">Transmembrane helix</keyword>
<proteinExistence type="predicted"/>
<keyword evidence="1" id="KW-0812">Transmembrane</keyword>